<organism evidence="2 3">
    <name type="scientific">Cupriavidus taiwanensis</name>
    <dbReference type="NCBI Taxonomy" id="164546"/>
    <lineage>
        <taxon>Bacteria</taxon>
        <taxon>Pseudomonadati</taxon>
        <taxon>Pseudomonadota</taxon>
        <taxon>Betaproteobacteria</taxon>
        <taxon>Burkholderiales</taxon>
        <taxon>Burkholderiaceae</taxon>
        <taxon>Cupriavidus</taxon>
    </lineage>
</organism>
<proteinExistence type="predicted"/>
<dbReference type="EMBL" id="OVTA01000039">
    <property type="protein sequence ID" value="SPS00196.1"/>
    <property type="molecule type" value="Genomic_DNA"/>
</dbReference>
<gene>
    <name evidence="2" type="ORF">CBM2634_B160082</name>
</gene>
<dbReference type="AlphaFoldDB" id="A0A375J9D6"/>
<evidence type="ECO:0000313" key="2">
    <source>
        <dbReference type="EMBL" id="SPS00196.1"/>
    </source>
</evidence>
<accession>A0A375J9D6</accession>
<dbReference type="Proteomes" id="UP000256805">
    <property type="component" value="Unassembled WGS sequence"/>
</dbReference>
<evidence type="ECO:0000256" key="1">
    <source>
        <dbReference type="SAM" id="MobiDB-lite"/>
    </source>
</evidence>
<feature type="region of interest" description="Disordered" evidence="1">
    <location>
        <begin position="118"/>
        <end position="144"/>
    </location>
</feature>
<sequence length="255" mass="28697">MPAAGAVQGAAMFYQAKRALGIKFGSWNEVKQAWNNTDVAPAIDAFFSRHVHDSRAWFKPMGDDDDVWYRKQQDKLDAAAAQQESAPAISGPMTAKVDVLPPPPLSAEEKALLETQARLKRQREAKSQSVDEALKDPAYTDQLPQQSSGRELWQMWGYLRWRTVYDDKYMDYRASYPELAGLDATALKRRMKELDLTLKQMRVRSEVIGKALSGHASSGSIPQDLYMENAEIWRAMSATETEMAAITAFMEEQAN</sequence>
<protein>
    <submittedName>
        <fullName evidence="2">Conserved hypothethical protein</fullName>
    </submittedName>
</protein>
<evidence type="ECO:0000313" key="3">
    <source>
        <dbReference type="Proteomes" id="UP000256805"/>
    </source>
</evidence>
<reference evidence="2 3" key="1">
    <citation type="submission" date="2018-01" db="EMBL/GenBank/DDBJ databases">
        <authorList>
            <person name="Gaut B.S."/>
            <person name="Morton B.R."/>
            <person name="Clegg M.T."/>
            <person name="Duvall M.R."/>
        </authorList>
    </citation>
    <scope>NUCLEOTIDE SEQUENCE [LARGE SCALE GENOMIC DNA]</scope>
    <source>
        <strain evidence="2">Cupriavidus taiwanensis cmp 52</strain>
    </source>
</reference>
<name>A0A375J9D6_9BURK</name>